<dbReference type="AlphaFoldDB" id="A0A9D4I575"/>
<reference evidence="1" key="1">
    <citation type="journal article" date="2019" name="bioRxiv">
        <title>The Genome of the Zebra Mussel, Dreissena polymorpha: A Resource for Invasive Species Research.</title>
        <authorList>
            <person name="McCartney M.A."/>
            <person name="Auch B."/>
            <person name="Kono T."/>
            <person name="Mallez S."/>
            <person name="Zhang Y."/>
            <person name="Obille A."/>
            <person name="Becker A."/>
            <person name="Abrahante J.E."/>
            <person name="Garbe J."/>
            <person name="Badalamenti J.P."/>
            <person name="Herman A."/>
            <person name="Mangelson H."/>
            <person name="Liachko I."/>
            <person name="Sullivan S."/>
            <person name="Sone E.D."/>
            <person name="Koren S."/>
            <person name="Silverstein K.A.T."/>
            <person name="Beckman K.B."/>
            <person name="Gohl D.M."/>
        </authorList>
    </citation>
    <scope>NUCLEOTIDE SEQUENCE</scope>
    <source>
        <strain evidence="1">Duluth1</strain>
        <tissue evidence="1">Whole animal</tissue>
    </source>
</reference>
<comment type="caution">
    <text evidence="1">The sequence shown here is derived from an EMBL/GenBank/DDBJ whole genome shotgun (WGS) entry which is preliminary data.</text>
</comment>
<keyword evidence="2" id="KW-1185">Reference proteome</keyword>
<organism evidence="1 2">
    <name type="scientific">Dreissena polymorpha</name>
    <name type="common">Zebra mussel</name>
    <name type="synonym">Mytilus polymorpha</name>
    <dbReference type="NCBI Taxonomy" id="45954"/>
    <lineage>
        <taxon>Eukaryota</taxon>
        <taxon>Metazoa</taxon>
        <taxon>Spiralia</taxon>
        <taxon>Lophotrochozoa</taxon>
        <taxon>Mollusca</taxon>
        <taxon>Bivalvia</taxon>
        <taxon>Autobranchia</taxon>
        <taxon>Heteroconchia</taxon>
        <taxon>Euheterodonta</taxon>
        <taxon>Imparidentia</taxon>
        <taxon>Neoheterodontei</taxon>
        <taxon>Myida</taxon>
        <taxon>Dreissenoidea</taxon>
        <taxon>Dreissenidae</taxon>
        <taxon>Dreissena</taxon>
    </lineage>
</organism>
<proteinExistence type="predicted"/>
<dbReference type="Proteomes" id="UP000828390">
    <property type="component" value="Unassembled WGS sequence"/>
</dbReference>
<evidence type="ECO:0000313" key="2">
    <source>
        <dbReference type="Proteomes" id="UP000828390"/>
    </source>
</evidence>
<gene>
    <name evidence="1" type="ORF">DPMN_183030</name>
</gene>
<dbReference type="EMBL" id="JAIWYP010000010">
    <property type="protein sequence ID" value="KAH3748584.1"/>
    <property type="molecule type" value="Genomic_DNA"/>
</dbReference>
<sequence length="90" mass="9563">MGQVFQPGGGAGYFVPTINPSAARSNFFAAPQMPQMRAGPRWPNVRPAAPAGASKSCNMSLVLGSHDLMHVSSQRSLCSHQLNIQLTVKV</sequence>
<name>A0A9D4I575_DREPO</name>
<evidence type="ECO:0000313" key="1">
    <source>
        <dbReference type="EMBL" id="KAH3748584.1"/>
    </source>
</evidence>
<reference evidence="1" key="2">
    <citation type="submission" date="2020-11" db="EMBL/GenBank/DDBJ databases">
        <authorList>
            <person name="McCartney M.A."/>
            <person name="Auch B."/>
            <person name="Kono T."/>
            <person name="Mallez S."/>
            <person name="Becker A."/>
            <person name="Gohl D.M."/>
            <person name="Silverstein K.A.T."/>
            <person name="Koren S."/>
            <person name="Bechman K.B."/>
            <person name="Herman A."/>
            <person name="Abrahante J.E."/>
            <person name="Garbe J."/>
        </authorList>
    </citation>
    <scope>NUCLEOTIDE SEQUENCE</scope>
    <source>
        <strain evidence="1">Duluth1</strain>
        <tissue evidence="1">Whole animal</tissue>
    </source>
</reference>
<protein>
    <submittedName>
        <fullName evidence="1">Uncharacterized protein</fullName>
    </submittedName>
</protein>
<accession>A0A9D4I575</accession>